<keyword evidence="3" id="KW-0411">Iron-sulfur</keyword>
<dbReference type="InterPro" id="IPR017900">
    <property type="entry name" value="4Fe4S_Fe_S_CS"/>
</dbReference>
<evidence type="ECO:0000259" key="4">
    <source>
        <dbReference type="PROSITE" id="PS51379"/>
    </source>
</evidence>
<proteinExistence type="predicted"/>
<dbReference type="Proteomes" id="UP000231292">
    <property type="component" value="Unassembled WGS sequence"/>
</dbReference>
<sequence length="67" mass="7344">MPKIIIDKDKCKGCLLCVSVCPKKLFSQDKNLNAKGLNPVKFQDKSGCLGCAFCAIICPDCCIEVYK</sequence>
<dbReference type="GO" id="GO:0046872">
    <property type="term" value="F:metal ion binding"/>
    <property type="evidence" value="ECO:0007669"/>
    <property type="project" value="UniProtKB-KW"/>
</dbReference>
<dbReference type="SUPFAM" id="SSF54862">
    <property type="entry name" value="4Fe-4S ferredoxins"/>
    <property type="match status" value="1"/>
</dbReference>
<dbReference type="AlphaFoldDB" id="A0A2G9YIP7"/>
<accession>A0A2G9YIP7</accession>
<evidence type="ECO:0000313" key="6">
    <source>
        <dbReference type="Proteomes" id="UP000231292"/>
    </source>
</evidence>
<feature type="domain" description="4Fe-4S ferredoxin-type" evidence="4">
    <location>
        <begin position="38"/>
        <end position="67"/>
    </location>
</feature>
<dbReference type="Pfam" id="PF13237">
    <property type="entry name" value="Fer4_10"/>
    <property type="match status" value="1"/>
</dbReference>
<protein>
    <submittedName>
        <fullName evidence="5">2-oxoacid:acceptor oxidoreductase</fullName>
    </submittedName>
</protein>
<evidence type="ECO:0000256" key="3">
    <source>
        <dbReference type="ARBA" id="ARBA00023014"/>
    </source>
</evidence>
<keyword evidence="2" id="KW-0408">Iron</keyword>
<organism evidence="5 6">
    <name type="scientific">Candidatus Sherwoodlollariibacterium unditelluris</name>
    <dbReference type="NCBI Taxonomy" id="1974757"/>
    <lineage>
        <taxon>Bacteria</taxon>
        <taxon>Pseudomonadati</taxon>
        <taxon>Candidatus Omnitrophota</taxon>
        <taxon>Candidatus Sherwoodlollariibacterium</taxon>
    </lineage>
</organism>
<dbReference type="Gene3D" id="3.30.70.20">
    <property type="match status" value="1"/>
</dbReference>
<evidence type="ECO:0000256" key="2">
    <source>
        <dbReference type="ARBA" id="ARBA00023004"/>
    </source>
</evidence>
<evidence type="ECO:0000256" key="1">
    <source>
        <dbReference type="ARBA" id="ARBA00022723"/>
    </source>
</evidence>
<evidence type="ECO:0000313" key="5">
    <source>
        <dbReference type="EMBL" id="PIP19117.1"/>
    </source>
</evidence>
<name>A0A2G9YIP7_9BACT</name>
<comment type="caution">
    <text evidence="5">The sequence shown here is derived from an EMBL/GenBank/DDBJ whole genome shotgun (WGS) entry which is preliminary data.</text>
</comment>
<gene>
    <name evidence="5" type="ORF">COX41_04715</name>
</gene>
<dbReference type="InterPro" id="IPR017896">
    <property type="entry name" value="4Fe4S_Fe-S-bd"/>
</dbReference>
<dbReference type="PROSITE" id="PS51379">
    <property type="entry name" value="4FE4S_FER_2"/>
    <property type="match status" value="2"/>
</dbReference>
<reference evidence="5 6" key="1">
    <citation type="submission" date="2017-09" db="EMBL/GenBank/DDBJ databases">
        <title>Depth-based differentiation of microbial function through sediment-hosted aquifers and enrichment of novel symbionts in the deep terrestrial subsurface.</title>
        <authorList>
            <person name="Probst A.J."/>
            <person name="Ladd B."/>
            <person name="Jarett J.K."/>
            <person name="Geller-Mcgrath D.E."/>
            <person name="Sieber C.M."/>
            <person name="Emerson J.B."/>
            <person name="Anantharaman K."/>
            <person name="Thomas B.C."/>
            <person name="Malmstrom R."/>
            <person name="Stieglmeier M."/>
            <person name="Klingl A."/>
            <person name="Woyke T."/>
            <person name="Ryan C.M."/>
            <person name="Banfield J.F."/>
        </authorList>
    </citation>
    <scope>NUCLEOTIDE SEQUENCE [LARGE SCALE GENOMIC DNA]</scope>
    <source>
        <strain evidence="5">CG23_combo_of_CG06-09_8_20_14_all_41_10</strain>
    </source>
</reference>
<keyword evidence="1" id="KW-0479">Metal-binding</keyword>
<dbReference type="EMBL" id="PCRK01000114">
    <property type="protein sequence ID" value="PIP19117.1"/>
    <property type="molecule type" value="Genomic_DNA"/>
</dbReference>
<feature type="domain" description="4Fe-4S ferredoxin-type" evidence="4">
    <location>
        <begin position="2"/>
        <end position="31"/>
    </location>
</feature>
<dbReference type="PROSITE" id="PS00198">
    <property type="entry name" value="4FE4S_FER_1"/>
    <property type="match status" value="2"/>
</dbReference>
<dbReference type="GO" id="GO:0051536">
    <property type="term" value="F:iron-sulfur cluster binding"/>
    <property type="evidence" value="ECO:0007669"/>
    <property type="project" value="UniProtKB-KW"/>
</dbReference>